<reference evidence="8 9" key="1">
    <citation type="submission" date="2022-01" db="EMBL/GenBank/DDBJ databases">
        <title>Novel bile acid biosynthetic pathways are enriched in the microbiome of centenarians.</title>
        <authorList>
            <person name="Sato Y."/>
            <person name="Atarashi K."/>
            <person name="Plichta R.D."/>
            <person name="Arai Y."/>
            <person name="Sasajima S."/>
            <person name="Kearney M.S."/>
            <person name="Suda W."/>
            <person name="Takeshita K."/>
            <person name="Sasaki T."/>
            <person name="Okamoto S."/>
            <person name="Skelly N.A."/>
            <person name="Okamura Y."/>
            <person name="Vlamakis H."/>
            <person name="Li Y."/>
            <person name="Tanoue T."/>
            <person name="Takei H."/>
            <person name="Nittono H."/>
            <person name="Narushima S."/>
            <person name="Irie J."/>
            <person name="Itoh H."/>
            <person name="Moriya K."/>
            <person name="Sugiura Y."/>
            <person name="Suematsu M."/>
            <person name="Moritoki N."/>
            <person name="Shibata S."/>
            <person name="Littman R.D."/>
            <person name="Fischbach A.M."/>
            <person name="Uwamino Y."/>
            <person name="Inoue T."/>
            <person name="Honda A."/>
            <person name="Hattori M."/>
            <person name="Murai T."/>
            <person name="Xavier J.R."/>
            <person name="Hirose N."/>
            <person name="Honda K."/>
        </authorList>
    </citation>
    <scope>NUCLEOTIDE SEQUENCE [LARGE SCALE GENOMIC DNA]</scope>
    <source>
        <strain evidence="8 9">CE91-St30</strain>
    </source>
</reference>
<dbReference type="InterPro" id="IPR013325">
    <property type="entry name" value="RNA_pol_sigma_r2"/>
</dbReference>
<evidence type="ECO:0000259" key="7">
    <source>
        <dbReference type="Pfam" id="PF08281"/>
    </source>
</evidence>
<dbReference type="Pfam" id="PF04542">
    <property type="entry name" value="Sigma70_r2"/>
    <property type="match status" value="1"/>
</dbReference>
<evidence type="ECO:0000256" key="4">
    <source>
        <dbReference type="ARBA" id="ARBA00023125"/>
    </source>
</evidence>
<feature type="domain" description="RNA polymerase sigma factor 70 region 4 type 2" evidence="7">
    <location>
        <begin position="149"/>
        <end position="198"/>
    </location>
</feature>
<proteinExistence type="inferred from homology"/>
<dbReference type="NCBIfam" id="TIGR02937">
    <property type="entry name" value="sigma70-ECF"/>
    <property type="match status" value="1"/>
</dbReference>
<name>A0ABN6MCK8_9ACTN</name>
<organism evidence="8 9">
    <name type="scientific">Raoultibacter timonensis</name>
    <dbReference type="NCBI Taxonomy" id="1907662"/>
    <lineage>
        <taxon>Bacteria</taxon>
        <taxon>Bacillati</taxon>
        <taxon>Actinomycetota</taxon>
        <taxon>Coriobacteriia</taxon>
        <taxon>Eggerthellales</taxon>
        <taxon>Eggerthellaceae</taxon>
        <taxon>Raoultibacter</taxon>
    </lineage>
</organism>
<sequence length="207" mass="23516">MDETNVARTRMWAPATIKPECHSSRPKQRERDYVQACCINIERAVEQWGDTVFRLALCRVGNRADAEDVVQTVFMKLCQSTKPIKDSEHLKAWLLRVTLTCCADVHRNPWKTRQATGEETQIALENASIERDSIAFCDADSTSNEAFVRTMVAALPERQRIAVHLHYFEGYSTNEIAQITDENPATVRSHLHRARASLKLKMGGTNE</sequence>
<keyword evidence="4" id="KW-0238">DNA-binding</keyword>
<evidence type="ECO:0008006" key="10">
    <source>
        <dbReference type="Google" id="ProtNLM"/>
    </source>
</evidence>
<dbReference type="InterPro" id="IPR013324">
    <property type="entry name" value="RNA_pol_sigma_r3/r4-like"/>
</dbReference>
<dbReference type="PANTHER" id="PTHR43133:SF8">
    <property type="entry name" value="RNA POLYMERASE SIGMA FACTOR HI_1459-RELATED"/>
    <property type="match status" value="1"/>
</dbReference>
<evidence type="ECO:0000259" key="6">
    <source>
        <dbReference type="Pfam" id="PF04542"/>
    </source>
</evidence>
<evidence type="ECO:0000256" key="2">
    <source>
        <dbReference type="ARBA" id="ARBA00023015"/>
    </source>
</evidence>
<keyword evidence="2" id="KW-0805">Transcription regulation</keyword>
<dbReference type="Gene3D" id="1.10.1740.10">
    <property type="match status" value="1"/>
</dbReference>
<dbReference type="InterPro" id="IPR014284">
    <property type="entry name" value="RNA_pol_sigma-70_dom"/>
</dbReference>
<dbReference type="InterPro" id="IPR013249">
    <property type="entry name" value="RNA_pol_sigma70_r4_t2"/>
</dbReference>
<feature type="domain" description="RNA polymerase sigma-70 region 2" evidence="6">
    <location>
        <begin position="45"/>
        <end position="108"/>
    </location>
</feature>
<accession>A0ABN6MCK8</accession>
<keyword evidence="9" id="KW-1185">Reference proteome</keyword>
<evidence type="ECO:0000256" key="1">
    <source>
        <dbReference type="ARBA" id="ARBA00010641"/>
    </source>
</evidence>
<protein>
    <recommendedName>
        <fullName evidence="10">RNA polymerase sigma-70 factor (ECF subfamily)</fullName>
    </recommendedName>
</protein>
<evidence type="ECO:0000256" key="3">
    <source>
        <dbReference type="ARBA" id="ARBA00023082"/>
    </source>
</evidence>
<dbReference type="Gene3D" id="1.10.10.10">
    <property type="entry name" value="Winged helix-like DNA-binding domain superfamily/Winged helix DNA-binding domain"/>
    <property type="match status" value="1"/>
</dbReference>
<dbReference type="SUPFAM" id="SSF88946">
    <property type="entry name" value="Sigma2 domain of RNA polymerase sigma factors"/>
    <property type="match status" value="1"/>
</dbReference>
<comment type="similarity">
    <text evidence="1">Belongs to the sigma-70 factor family. ECF subfamily.</text>
</comment>
<evidence type="ECO:0000313" key="9">
    <source>
        <dbReference type="Proteomes" id="UP001320544"/>
    </source>
</evidence>
<dbReference type="Proteomes" id="UP001320544">
    <property type="component" value="Chromosome"/>
</dbReference>
<dbReference type="InterPro" id="IPR039425">
    <property type="entry name" value="RNA_pol_sigma-70-like"/>
</dbReference>
<gene>
    <name evidence="8" type="ORF">CE91St30_00930</name>
</gene>
<dbReference type="EMBL" id="AP025564">
    <property type="protein sequence ID" value="BDE94760.1"/>
    <property type="molecule type" value="Genomic_DNA"/>
</dbReference>
<keyword evidence="5" id="KW-0804">Transcription</keyword>
<keyword evidence="3" id="KW-0731">Sigma factor</keyword>
<dbReference type="RefSeq" id="WP_244387546.1">
    <property type="nucleotide sequence ID" value="NZ_AP025564.1"/>
</dbReference>
<dbReference type="SUPFAM" id="SSF88659">
    <property type="entry name" value="Sigma3 and sigma4 domains of RNA polymerase sigma factors"/>
    <property type="match status" value="1"/>
</dbReference>
<dbReference type="InterPro" id="IPR007627">
    <property type="entry name" value="RNA_pol_sigma70_r2"/>
</dbReference>
<dbReference type="Pfam" id="PF08281">
    <property type="entry name" value="Sigma70_r4_2"/>
    <property type="match status" value="1"/>
</dbReference>
<dbReference type="InterPro" id="IPR036388">
    <property type="entry name" value="WH-like_DNA-bd_sf"/>
</dbReference>
<dbReference type="CDD" id="cd06171">
    <property type="entry name" value="Sigma70_r4"/>
    <property type="match status" value="1"/>
</dbReference>
<dbReference type="PANTHER" id="PTHR43133">
    <property type="entry name" value="RNA POLYMERASE ECF-TYPE SIGMA FACTO"/>
    <property type="match status" value="1"/>
</dbReference>
<evidence type="ECO:0000256" key="5">
    <source>
        <dbReference type="ARBA" id="ARBA00023163"/>
    </source>
</evidence>
<evidence type="ECO:0000313" key="8">
    <source>
        <dbReference type="EMBL" id="BDE94760.1"/>
    </source>
</evidence>